<sequence length="213" mass="23315">MFEYMALGDSITVGVGASSRCCAYPWLIKQSLVQKLASPVGLRVVARSGWTSAALMTSLFSQDPNLIRRSNVIVIWIGGDDLVKAGRAILRGRDSKLLTLMLTRYKQNLNTMICGIKRISNAKIILCTQYNPFPNSPIAISSIQSLNQITKAAATCHRTELALIHLAFAGHEAQLIQCYNGGRIEDVFNGTTPPIHPNNAGQRVAADVIYPRF</sequence>
<proteinExistence type="predicted"/>
<dbReference type="EMBL" id="CP034235">
    <property type="protein sequence ID" value="QGQ94307.1"/>
    <property type="molecule type" value="Genomic_DNA"/>
</dbReference>
<dbReference type="SUPFAM" id="SSF52266">
    <property type="entry name" value="SGNH hydrolase"/>
    <property type="match status" value="1"/>
</dbReference>
<dbReference type="Gene3D" id="3.40.50.1110">
    <property type="entry name" value="SGNH hydrolase"/>
    <property type="match status" value="1"/>
</dbReference>
<protein>
    <submittedName>
        <fullName evidence="2">SGNH/GDSL hydrolase family protein</fullName>
    </submittedName>
</protein>
<dbReference type="AlphaFoldDB" id="A0A6B8REF8"/>
<organism evidence="2 3">
    <name type="scientific">Paenibacillus psychroresistens</name>
    <dbReference type="NCBI Taxonomy" id="1778678"/>
    <lineage>
        <taxon>Bacteria</taxon>
        <taxon>Bacillati</taxon>
        <taxon>Bacillota</taxon>
        <taxon>Bacilli</taxon>
        <taxon>Bacillales</taxon>
        <taxon>Paenibacillaceae</taxon>
        <taxon>Paenibacillus</taxon>
    </lineage>
</organism>
<feature type="domain" description="SGNH hydrolase-type esterase" evidence="1">
    <location>
        <begin position="6"/>
        <end position="204"/>
    </location>
</feature>
<dbReference type="KEGG" id="ppsc:EHS13_04995"/>
<evidence type="ECO:0000259" key="1">
    <source>
        <dbReference type="Pfam" id="PF13472"/>
    </source>
</evidence>
<dbReference type="GO" id="GO:0016787">
    <property type="term" value="F:hydrolase activity"/>
    <property type="evidence" value="ECO:0007669"/>
    <property type="project" value="UniProtKB-KW"/>
</dbReference>
<dbReference type="InterPro" id="IPR013830">
    <property type="entry name" value="SGNH_hydro"/>
</dbReference>
<dbReference type="Pfam" id="PF13472">
    <property type="entry name" value="Lipase_GDSL_2"/>
    <property type="match status" value="1"/>
</dbReference>
<name>A0A6B8REF8_9BACL</name>
<dbReference type="InterPro" id="IPR036514">
    <property type="entry name" value="SGNH_hydro_sf"/>
</dbReference>
<evidence type="ECO:0000313" key="2">
    <source>
        <dbReference type="EMBL" id="QGQ94307.1"/>
    </source>
</evidence>
<gene>
    <name evidence="2" type="ORF">EHS13_04995</name>
</gene>
<dbReference type="RefSeq" id="WP_155699309.1">
    <property type="nucleotide sequence ID" value="NZ_CP034235.1"/>
</dbReference>
<dbReference type="Proteomes" id="UP000426246">
    <property type="component" value="Chromosome"/>
</dbReference>
<keyword evidence="2" id="KW-0378">Hydrolase</keyword>
<accession>A0A6B8REF8</accession>
<dbReference type="OrthoDB" id="26855at2"/>
<evidence type="ECO:0000313" key="3">
    <source>
        <dbReference type="Proteomes" id="UP000426246"/>
    </source>
</evidence>
<reference evidence="3" key="1">
    <citation type="submission" date="2018-11" db="EMBL/GenBank/DDBJ databases">
        <title>Complete genome sequence of Paenibacillus sp. ML311-T8.</title>
        <authorList>
            <person name="Nam Y.-D."/>
            <person name="Kang J."/>
            <person name="Chung W.-H."/>
            <person name="Park Y.S."/>
        </authorList>
    </citation>
    <scope>NUCLEOTIDE SEQUENCE [LARGE SCALE GENOMIC DNA]</scope>
    <source>
        <strain evidence="3">ML311-T8</strain>
    </source>
</reference>
<keyword evidence="3" id="KW-1185">Reference proteome</keyword>